<dbReference type="Proteomes" id="UP000095042">
    <property type="component" value="Unassembled WGS sequence"/>
</dbReference>
<evidence type="ECO:0008006" key="4">
    <source>
        <dbReference type="Google" id="ProtNLM"/>
    </source>
</evidence>
<reference evidence="2 3" key="1">
    <citation type="journal article" date="2016" name="Environ. Microbiol.">
        <title>New Methyloceanibacter diversity from North Sea sediments includes methanotroph containing solely the soluble methane monooxygenase.</title>
        <authorList>
            <person name="Vekeman B."/>
            <person name="Kerckhof F.M."/>
            <person name="Cremers G."/>
            <person name="de Vos P."/>
            <person name="Vandamme P."/>
            <person name="Boon N."/>
            <person name="Op den Camp H.J."/>
            <person name="Heylen K."/>
        </authorList>
    </citation>
    <scope>NUCLEOTIDE SEQUENCE [LARGE SCALE GENOMIC DNA]</scope>
    <source>
        <strain evidence="2 3">R-67177</strain>
    </source>
</reference>
<keyword evidence="3" id="KW-1185">Reference proteome</keyword>
<dbReference type="RefSeq" id="WP_069625103.1">
    <property type="nucleotide sequence ID" value="NZ_LPWD01000457.1"/>
</dbReference>
<protein>
    <recommendedName>
        <fullName evidence="4">Ubiquinone biosynthesis protein UbiB</fullName>
    </recommendedName>
</protein>
<accession>A0A1E3VSI8</accession>
<evidence type="ECO:0000256" key="1">
    <source>
        <dbReference type="SAM" id="Phobius"/>
    </source>
</evidence>
<name>A0A1E3VSI8_9HYPH</name>
<dbReference type="AlphaFoldDB" id="A0A1E3VSI8"/>
<evidence type="ECO:0000313" key="3">
    <source>
        <dbReference type="Proteomes" id="UP000095042"/>
    </source>
</evidence>
<feature type="transmembrane region" description="Helical" evidence="1">
    <location>
        <begin position="142"/>
        <end position="159"/>
    </location>
</feature>
<keyword evidence="1" id="KW-0812">Transmembrane</keyword>
<proteinExistence type="predicted"/>
<sequence>MQEETDARGAAAAAQLLGQLFQYTEVFDMQTRPELILLQKTMVVVEGVGRSLDPDLNIWVVAEPVAKEWLESQLGAGARLEQAAESAASVGRFVGDLPRLLLQAERTVDAFGAMVEDGLHLDDRSVERLAEAQAHKDRWSRTGIWVGAAALVAIAFALLF</sequence>
<comment type="caution">
    <text evidence="2">The sequence shown here is derived from an EMBL/GenBank/DDBJ whole genome shotgun (WGS) entry which is preliminary data.</text>
</comment>
<evidence type="ECO:0000313" key="2">
    <source>
        <dbReference type="EMBL" id="ODR96479.1"/>
    </source>
</evidence>
<dbReference type="EMBL" id="LPWD01000457">
    <property type="protein sequence ID" value="ODR96479.1"/>
    <property type="molecule type" value="Genomic_DNA"/>
</dbReference>
<gene>
    <name evidence="2" type="ORF">AUC71_04525</name>
</gene>
<keyword evidence="1" id="KW-0472">Membrane</keyword>
<keyword evidence="1" id="KW-1133">Transmembrane helix</keyword>
<organism evidence="2 3">
    <name type="scientific">Methyloceanibacter marginalis</name>
    <dbReference type="NCBI Taxonomy" id="1774971"/>
    <lineage>
        <taxon>Bacteria</taxon>
        <taxon>Pseudomonadati</taxon>
        <taxon>Pseudomonadota</taxon>
        <taxon>Alphaproteobacteria</taxon>
        <taxon>Hyphomicrobiales</taxon>
        <taxon>Hyphomicrobiaceae</taxon>
        <taxon>Methyloceanibacter</taxon>
    </lineage>
</organism>